<name>A0A803MYN8_CHEQI</name>
<proteinExistence type="predicted"/>
<evidence type="ECO:0000313" key="1">
    <source>
        <dbReference type="EnsemblPlants" id="AUR62037318-RA:cds"/>
    </source>
</evidence>
<dbReference type="Gramene" id="AUR62037318-RA">
    <property type="protein sequence ID" value="AUR62037318-RA:cds"/>
    <property type="gene ID" value="AUR62037318"/>
</dbReference>
<dbReference type="Proteomes" id="UP000596660">
    <property type="component" value="Unplaced"/>
</dbReference>
<protein>
    <submittedName>
        <fullName evidence="1">Uncharacterized protein</fullName>
    </submittedName>
</protein>
<dbReference type="AlphaFoldDB" id="A0A803MYN8"/>
<reference evidence="1" key="1">
    <citation type="journal article" date="2017" name="Nature">
        <title>The genome of Chenopodium quinoa.</title>
        <authorList>
            <person name="Jarvis D.E."/>
            <person name="Ho Y.S."/>
            <person name="Lightfoot D.J."/>
            <person name="Schmoeckel S.M."/>
            <person name="Li B."/>
            <person name="Borm T.J.A."/>
            <person name="Ohyanagi H."/>
            <person name="Mineta K."/>
            <person name="Michell C.T."/>
            <person name="Saber N."/>
            <person name="Kharbatia N.M."/>
            <person name="Rupper R.R."/>
            <person name="Sharp A.R."/>
            <person name="Dally N."/>
            <person name="Boughton B.A."/>
            <person name="Woo Y.H."/>
            <person name="Gao G."/>
            <person name="Schijlen E.G.W.M."/>
            <person name="Guo X."/>
            <person name="Momin A.A."/>
            <person name="Negrao S."/>
            <person name="Al-Babili S."/>
            <person name="Gehring C."/>
            <person name="Roessner U."/>
            <person name="Jung C."/>
            <person name="Murphy K."/>
            <person name="Arold S.T."/>
            <person name="Gojobori T."/>
            <person name="van der Linden C.G."/>
            <person name="van Loo E.N."/>
            <person name="Jellen E.N."/>
            <person name="Maughan P.J."/>
            <person name="Tester M."/>
        </authorList>
    </citation>
    <scope>NUCLEOTIDE SEQUENCE [LARGE SCALE GENOMIC DNA]</scope>
    <source>
        <strain evidence="1">cv. PI 614886</strain>
    </source>
</reference>
<evidence type="ECO:0000313" key="2">
    <source>
        <dbReference type="Proteomes" id="UP000596660"/>
    </source>
</evidence>
<keyword evidence="2" id="KW-1185">Reference proteome</keyword>
<organism evidence="1 2">
    <name type="scientific">Chenopodium quinoa</name>
    <name type="common">Quinoa</name>
    <dbReference type="NCBI Taxonomy" id="63459"/>
    <lineage>
        <taxon>Eukaryota</taxon>
        <taxon>Viridiplantae</taxon>
        <taxon>Streptophyta</taxon>
        <taxon>Embryophyta</taxon>
        <taxon>Tracheophyta</taxon>
        <taxon>Spermatophyta</taxon>
        <taxon>Magnoliopsida</taxon>
        <taxon>eudicotyledons</taxon>
        <taxon>Gunneridae</taxon>
        <taxon>Pentapetalae</taxon>
        <taxon>Caryophyllales</taxon>
        <taxon>Chenopodiaceae</taxon>
        <taxon>Chenopodioideae</taxon>
        <taxon>Atripliceae</taxon>
        <taxon>Chenopodium</taxon>
    </lineage>
</organism>
<sequence length="168" mass="19053">MAGARDHGIALQIFGAKSKKSYFTFPLPKLVLGDGEFKFSRIRLWECDRSLHISYYDVDGLWLWKLHWGCGSTDNVENWNRIPQLVISNTLQLSTLKFFTKILDSKQLSGDSLALSDLTLKFIAPLRVILLIEQSNFEQSSQELSSLEIPSVLELSSITQKTVILDSM</sequence>
<dbReference type="EnsemblPlants" id="AUR62037318-RA">
    <property type="protein sequence ID" value="AUR62037318-RA:cds"/>
    <property type="gene ID" value="AUR62037318"/>
</dbReference>
<accession>A0A803MYN8</accession>
<reference evidence="1" key="2">
    <citation type="submission" date="2021-03" db="UniProtKB">
        <authorList>
            <consortium name="EnsemblPlants"/>
        </authorList>
    </citation>
    <scope>IDENTIFICATION</scope>
</reference>